<dbReference type="STRING" id="1993.SAMN04489713_104369"/>
<dbReference type="EMBL" id="FOVH01000004">
    <property type="protein sequence ID" value="SFO17264.1"/>
    <property type="molecule type" value="Genomic_DNA"/>
</dbReference>
<dbReference type="InParanoid" id="A0A1I5F0G1"/>
<dbReference type="PANTHER" id="PTHR48207">
    <property type="entry name" value="SUCCINATE--HYDROXYMETHYLGLUTARATE COA-TRANSFERASE"/>
    <property type="match status" value="1"/>
</dbReference>
<dbReference type="InterPro" id="IPR050483">
    <property type="entry name" value="CoA-transferase_III_domain"/>
</dbReference>
<organism evidence="2 3">
    <name type="scientific">Actinomadura madurae</name>
    <dbReference type="NCBI Taxonomy" id="1993"/>
    <lineage>
        <taxon>Bacteria</taxon>
        <taxon>Bacillati</taxon>
        <taxon>Actinomycetota</taxon>
        <taxon>Actinomycetes</taxon>
        <taxon>Streptosporangiales</taxon>
        <taxon>Thermomonosporaceae</taxon>
        <taxon>Actinomadura</taxon>
    </lineage>
</organism>
<evidence type="ECO:0000256" key="1">
    <source>
        <dbReference type="ARBA" id="ARBA00022679"/>
    </source>
</evidence>
<dbReference type="SUPFAM" id="SSF89796">
    <property type="entry name" value="CoA-transferase family III (CaiB/BaiF)"/>
    <property type="match status" value="1"/>
</dbReference>
<name>A0A1I5F0G1_9ACTN</name>
<proteinExistence type="predicted"/>
<evidence type="ECO:0000313" key="3">
    <source>
        <dbReference type="Proteomes" id="UP000183413"/>
    </source>
</evidence>
<protein>
    <submittedName>
        <fullName evidence="2">Crotonobetainyl-CoA:carnitine CoA-transferase CaiB</fullName>
    </submittedName>
</protein>
<dbReference type="AlphaFoldDB" id="A0A1I5F0G1"/>
<gene>
    <name evidence="2" type="ORF">SAMN04489713_104369</name>
</gene>
<dbReference type="PANTHER" id="PTHR48207:SF4">
    <property type="entry name" value="BLL6097 PROTEIN"/>
    <property type="match status" value="1"/>
</dbReference>
<dbReference type="Gene3D" id="3.40.50.10540">
    <property type="entry name" value="Crotonobetainyl-coa:carnitine coa-transferase, domain 1"/>
    <property type="match status" value="1"/>
</dbReference>
<dbReference type="GO" id="GO:0008410">
    <property type="term" value="F:CoA-transferase activity"/>
    <property type="evidence" value="ECO:0007669"/>
    <property type="project" value="TreeGrafter"/>
</dbReference>
<evidence type="ECO:0000313" key="2">
    <source>
        <dbReference type="EMBL" id="SFO17264.1"/>
    </source>
</evidence>
<keyword evidence="1 2" id="KW-0808">Transferase</keyword>
<dbReference type="eggNOG" id="COG1804">
    <property type="taxonomic scope" value="Bacteria"/>
</dbReference>
<dbReference type="Proteomes" id="UP000183413">
    <property type="component" value="Unassembled WGS sequence"/>
</dbReference>
<reference evidence="2 3" key="1">
    <citation type="submission" date="2016-10" db="EMBL/GenBank/DDBJ databases">
        <authorList>
            <person name="de Groot N.N."/>
        </authorList>
    </citation>
    <scope>NUCLEOTIDE SEQUENCE [LARGE SCALE GENOMIC DNA]</scope>
    <source>
        <strain evidence="2 3">DSM 43067</strain>
    </source>
</reference>
<dbReference type="InterPro" id="IPR023606">
    <property type="entry name" value="CoA-Trfase_III_dom_1_sf"/>
</dbReference>
<dbReference type="InterPro" id="IPR044855">
    <property type="entry name" value="CoA-Trfase_III_dom3_sf"/>
</dbReference>
<dbReference type="Gene3D" id="3.30.1540.10">
    <property type="entry name" value="formyl-coa transferase, domain 3"/>
    <property type="match status" value="1"/>
</dbReference>
<sequence>MLAGITVISFTHFLQGPSATQFLADLGADVIKVEPVTGAFERSWSGPDAYLHGHSVFHLLGNRNQRSIAVNLRSDGGAEAARRLVARADVLVESYRPGAMDRLGLGPAQVRALNPGIVHASLTGYGGSGPYRDRPGQDVLLQALSGLASLNGPAEAPPIPVGASIVDQHAAAIAAVGILGALFDRARTGDGHRVESDLLSAALDLQIEPLSYHLNGFGQDREPTGVSSPFYKAPYGVFATADGHVCLSLTSTGKLAEIFEDPWFAAIPQSEEFSRRTEINARVAFHISSRTTGNWLARFTELSVWHAPVQTHADVEKDPQIAHNGSIMTIDHPTAGTVRLPAHPVRYDGERVPVRMPPPALGEHTRQVLAEVGYDDGAIDGLIAEGAVHAG</sequence>
<dbReference type="Pfam" id="PF02515">
    <property type="entry name" value="CoA_transf_3"/>
    <property type="match status" value="1"/>
</dbReference>
<dbReference type="InterPro" id="IPR003673">
    <property type="entry name" value="CoA-Trfase_fam_III"/>
</dbReference>
<keyword evidence="3" id="KW-1185">Reference proteome</keyword>
<dbReference type="RefSeq" id="WP_177287695.1">
    <property type="nucleotide sequence ID" value="NZ_FOVH01000004.1"/>
</dbReference>
<accession>A0A1I5F0G1</accession>